<dbReference type="EMBL" id="JAGMVJ010000003">
    <property type="protein sequence ID" value="KAH7092241.1"/>
    <property type="molecule type" value="Genomic_DNA"/>
</dbReference>
<feature type="compositionally biased region" description="Low complexity" evidence="1">
    <location>
        <begin position="9"/>
        <end position="24"/>
    </location>
</feature>
<proteinExistence type="predicted"/>
<name>A0A8K0RGB6_9PLEO</name>
<dbReference type="Proteomes" id="UP000813461">
    <property type="component" value="Unassembled WGS sequence"/>
</dbReference>
<reference evidence="2" key="1">
    <citation type="journal article" date="2021" name="Nat. Commun.">
        <title>Genetic determinants of endophytism in the Arabidopsis root mycobiome.</title>
        <authorList>
            <person name="Mesny F."/>
            <person name="Miyauchi S."/>
            <person name="Thiergart T."/>
            <person name="Pickel B."/>
            <person name="Atanasova L."/>
            <person name="Karlsson M."/>
            <person name="Huettel B."/>
            <person name="Barry K.W."/>
            <person name="Haridas S."/>
            <person name="Chen C."/>
            <person name="Bauer D."/>
            <person name="Andreopoulos W."/>
            <person name="Pangilinan J."/>
            <person name="LaButti K."/>
            <person name="Riley R."/>
            <person name="Lipzen A."/>
            <person name="Clum A."/>
            <person name="Drula E."/>
            <person name="Henrissat B."/>
            <person name="Kohler A."/>
            <person name="Grigoriev I.V."/>
            <person name="Martin F.M."/>
            <person name="Hacquard S."/>
        </authorList>
    </citation>
    <scope>NUCLEOTIDE SEQUENCE</scope>
    <source>
        <strain evidence="2">MPI-SDFR-AT-0120</strain>
    </source>
</reference>
<sequence length="217" mass="22782">MIPTVFSSPLPIANQQAQQLQTPPTSAPPPSSSQPTQNQTSSTSSSSFSRPQASAVRTQTPHSRHIPAAMLTIKPVTSAPTSAWAPWLDPALQNSTTQAEMQAAGSYMHVPVSQTEEAPEGAYMHMPVSQSTTTGSEYAYITGAPGAGSTSRVGMGAGDPGRNGESQEQRYFAGNGYFPPTTQGTPVSNMDGLGHVGAMPPGTEPTQENHMPHTTRY</sequence>
<evidence type="ECO:0000256" key="1">
    <source>
        <dbReference type="SAM" id="MobiDB-lite"/>
    </source>
</evidence>
<accession>A0A8K0RGB6</accession>
<protein>
    <submittedName>
        <fullName evidence="2">Uncharacterized protein</fullName>
    </submittedName>
</protein>
<feature type="compositionally biased region" description="Low complexity" evidence="1">
    <location>
        <begin position="33"/>
        <end position="55"/>
    </location>
</feature>
<gene>
    <name evidence="2" type="ORF">FB567DRAFT_516824</name>
</gene>
<comment type="caution">
    <text evidence="2">The sequence shown here is derived from an EMBL/GenBank/DDBJ whole genome shotgun (WGS) entry which is preliminary data.</text>
</comment>
<evidence type="ECO:0000313" key="3">
    <source>
        <dbReference type="Proteomes" id="UP000813461"/>
    </source>
</evidence>
<evidence type="ECO:0000313" key="2">
    <source>
        <dbReference type="EMBL" id="KAH7092241.1"/>
    </source>
</evidence>
<keyword evidence="3" id="KW-1185">Reference proteome</keyword>
<dbReference type="OrthoDB" id="10346549at2759"/>
<dbReference type="AlphaFoldDB" id="A0A8K0RGB6"/>
<organism evidence="2 3">
    <name type="scientific">Paraphoma chrysanthemicola</name>
    <dbReference type="NCBI Taxonomy" id="798071"/>
    <lineage>
        <taxon>Eukaryota</taxon>
        <taxon>Fungi</taxon>
        <taxon>Dikarya</taxon>
        <taxon>Ascomycota</taxon>
        <taxon>Pezizomycotina</taxon>
        <taxon>Dothideomycetes</taxon>
        <taxon>Pleosporomycetidae</taxon>
        <taxon>Pleosporales</taxon>
        <taxon>Pleosporineae</taxon>
        <taxon>Phaeosphaeriaceae</taxon>
        <taxon>Paraphoma</taxon>
    </lineage>
</organism>
<feature type="region of interest" description="Disordered" evidence="1">
    <location>
        <begin position="1"/>
        <end position="66"/>
    </location>
</feature>